<keyword evidence="1" id="KW-0812">Transmembrane</keyword>
<keyword evidence="1" id="KW-1133">Transmembrane helix</keyword>
<proteinExistence type="predicted"/>
<accession>A0A150L9F5</accession>
<dbReference type="Proteomes" id="UP000075683">
    <property type="component" value="Unassembled WGS sequence"/>
</dbReference>
<organism evidence="2 3">
    <name type="scientific">Caldibacillus debilis</name>
    <dbReference type="NCBI Taxonomy" id="301148"/>
    <lineage>
        <taxon>Bacteria</taxon>
        <taxon>Bacillati</taxon>
        <taxon>Bacillota</taxon>
        <taxon>Bacilli</taxon>
        <taxon>Bacillales</taxon>
        <taxon>Bacillaceae</taxon>
        <taxon>Caldibacillus</taxon>
    </lineage>
</organism>
<sequence>MRMNRKSLMKLVNRNMPGKRKRGRMWWSILGIGMGGLAIYGMTRKGNMTFFKNLVNKIPKQMKKMPAA</sequence>
<gene>
    <name evidence="2" type="ORF">B4135_3894</name>
</gene>
<evidence type="ECO:0000313" key="2">
    <source>
        <dbReference type="EMBL" id="KYD08983.1"/>
    </source>
</evidence>
<comment type="caution">
    <text evidence="2">The sequence shown here is derived from an EMBL/GenBank/DDBJ whole genome shotgun (WGS) entry which is preliminary data.</text>
</comment>
<dbReference type="AlphaFoldDB" id="A0A150L9F5"/>
<evidence type="ECO:0000256" key="1">
    <source>
        <dbReference type="SAM" id="Phobius"/>
    </source>
</evidence>
<reference evidence="2 3" key="1">
    <citation type="submission" date="2016-01" db="EMBL/GenBank/DDBJ databases">
        <title>Draft Genome Sequences of Seven Thermophilic Sporeformers Isolated from Foods.</title>
        <authorList>
            <person name="Berendsen E.M."/>
            <person name="Wells-Bennik M.H."/>
            <person name="Krawcyk A.O."/>
            <person name="De Jong A."/>
            <person name="Holsappel S."/>
            <person name="Eijlander R.T."/>
            <person name="Kuipers O.P."/>
        </authorList>
    </citation>
    <scope>NUCLEOTIDE SEQUENCE [LARGE SCALE GENOMIC DNA]</scope>
    <source>
        <strain evidence="2 3">B4135</strain>
    </source>
</reference>
<dbReference type="RefSeq" id="WP_061570036.1">
    <property type="nucleotide sequence ID" value="NZ_LQYT01000133.1"/>
</dbReference>
<feature type="transmembrane region" description="Helical" evidence="1">
    <location>
        <begin position="25"/>
        <end position="43"/>
    </location>
</feature>
<name>A0A150L9F5_9BACI</name>
<protein>
    <submittedName>
        <fullName evidence="2">Uncharacterized protein</fullName>
    </submittedName>
</protein>
<keyword evidence="1" id="KW-0472">Membrane</keyword>
<evidence type="ECO:0000313" key="3">
    <source>
        <dbReference type="Proteomes" id="UP000075683"/>
    </source>
</evidence>
<dbReference type="EMBL" id="LQYT01000133">
    <property type="protein sequence ID" value="KYD08983.1"/>
    <property type="molecule type" value="Genomic_DNA"/>
</dbReference>